<evidence type="ECO:0000313" key="1">
    <source>
        <dbReference type="EMBL" id="SDM72056.1"/>
    </source>
</evidence>
<dbReference type="InterPro" id="IPR024523">
    <property type="entry name" value="DUF3793"/>
</dbReference>
<dbReference type="AlphaFoldDB" id="A0A1G9VIX6"/>
<dbReference type="EMBL" id="FNHQ01000012">
    <property type="protein sequence ID" value="SDM72056.1"/>
    <property type="molecule type" value="Genomic_DNA"/>
</dbReference>
<evidence type="ECO:0008006" key="3">
    <source>
        <dbReference type="Google" id="ProtNLM"/>
    </source>
</evidence>
<dbReference type="Proteomes" id="UP000199309">
    <property type="component" value="Unassembled WGS sequence"/>
</dbReference>
<organism evidence="1 2">
    <name type="scientific">Megasphaera paucivorans</name>
    <dbReference type="NCBI Taxonomy" id="349095"/>
    <lineage>
        <taxon>Bacteria</taxon>
        <taxon>Bacillati</taxon>
        <taxon>Bacillota</taxon>
        <taxon>Negativicutes</taxon>
        <taxon>Veillonellales</taxon>
        <taxon>Veillonellaceae</taxon>
        <taxon>Megasphaera</taxon>
    </lineage>
</organism>
<name>A0A1G9VIX6_9FIRM</name>
<dbReference type="STRING" id="349095.SAMN05660299_01423"/>
<evidence type="ECO:0000313" key="2">
    <source>
        <dbReference type="Proteomes" id="UP000199309"/>
    </source>
</evidence>
<keyword evidence="2" id="KW-1185">Reference proteome</keyword>
<reference evidence="1 2" key="1">
    <citation type="submission" date="2016-10" db="EMBL/GenBank/DDBJ databases">
        <authorList>
            <person name="de Groot N.N."/>
        </authorList>
    </citation>
    <scope>NUCLEOTIDE SEQUENCE [LARGE SCALE GENOMIC DNA]</scope>
    <source>
        <strain evidence="1 2">DSM 16981</strain>
    </source>
</reference>
<gene>
    <name evidence="1" type="ORF">SAMN05660299_01423</name>
</gene>
<accession>A0A1G9VIX6</accession>
<sequence>MRLEQLLVYHGAPTLAGLKIANLISIPEREYNIVNDTLLIKYNSLCNSKGIYFQILCSCKNRYLLYVYNKEKVERYIKKPESKHFLSDAGYEPGLRLETQLIILSARFKQKKEFPHELGIFLGYPVADVKKFIQFGGNQAKICGEWKVYTNVNAATETFRQYSCCRQDYLHRYNLGYSLLSLIVA</sequence>
<protein>
    <recommendedName>
        <fullName evidence="3">DUF3793 family protein</fullName>
    </recommendedName>
</protein>
<proteinExistence type="predicted"/>
<dbReference type="RefSeq" id="WP_176762901.1">
    <property type="nucleotide sequence ID" value="NZ_FNHQ01000012.1"/>
</dbReference>
<dbReference type="Pfam" id="PF12672">
    <property type="entry name" value="DUF3793"/>
    <property type="match status" value="1"/>
</dbReference>